<accession>A0A937XFP3</accession>
<dbReference type="Pfam" id="PF06739">
    <property type="entry name" value="SBBP"/>
    <property type="match status" value="1"/>
</dbReference>
<reference evidence="1" key="1">
    <citation type="submission" date="2019-03" db="EMBL/GenBank/DDBJ databases">
        <title>Lake Tanganyika Metagenome-Assembled Genomes (MAGs).</title>
        <authorList>
            <person name="Tran P."/>
        </authorList>
    </citation>
    <scope>NUCLEOTIDE SEQUENCE</scope>
    <source>
        <strain evidence="1">K_DeepCast_150m_m2_040</strain>
    </source>
</reference>
<dbReference type="Proteomes" id="UP000779900">
    <property type="component" value="Unassembled WGS sequence"/>
</dbReference>
<organism evidence="1 2">
    <name type="scientific">candidate division WOR-3 bacterium</name>
    <dbReference type="NCBI Taxonomy" id="2052148"/>
    <lineage>
        <taxon>Bacteria</taxon>
        <taxon>Bacteria division WOR-3</taxon>
    </lineage>
</organism>
<dbReference type="Gene3D" id="2.120.10.30">
    <property type="entry name" value="TolB, C-terminal domain"/>
    <property type="match status" value="1"/>
</dbReference>
<evidence type="ECO:0000313" key="2">
    <source>
        <dbReference type="Proteomes" id="UP000779900"/>
    </source>
</evidence>
<gene>
    <name evidence="1" type="ORF">FJY68_01850</name>
</gene>
<evidence type="ECO:0000313" key="1">
    <source>
        <dbReference type="EMBL" id="MBM3330579.1"/>
    </source>
</evidence>
<name>A0A937XFP3_UNCW3</name>
<comment type="caution">
    <text evidence="1">The sequence shown here is derived from an EMBL/GenBank/DDBJ whole genome shotgun (WGS) entry which is preliminary data.</text>
</comment>
<dbReference type="InterPro" id="IPR011042">
    <property type="entry name" value="6-blade_b-propeller_TolB-like"/>
</dbReference>
<evidence type="ECO:0008006" key="3">
    <source>
        <dbReference type="Google" id="ProtNLM"/>
    </source>
</evidence>
<proteinExistence type="predicted"/>
<dbReference type="PANTHER" id="PTHR42754">
    <property type="entry name" value="ENDOGLUCANASE"/>
    <property type="match status" value="1"/>
</dbReference>
<dbReference type="EMBL" id="VGIR01000006">
    <property type="protein sequence ID" value="MBM3330579.1"/>
    <property type="molecule type" value="Genomic_DNA"/>
</dbReference>
<dbReference type="InterPro" id="IPR010620">
    <property type="entry name" value="SBBP_repeat"/>
</dbReference>
<sequence length="527" mass="56525">MRLLPVLAAVVVSVSAQVDTAWVRRLNGAGDSADLPAALVTNPSGGVWVTGHSFDDDTIEDFATVRYDAAGEAVWFRRFDGRGDTSARATALAVDAEGNCYVTGKAWQEGGRFDWMTALHDSDGIVRWAVYHSGSLAENDEARAVAAYPGGGCVVTGAAFGPAGNWDFTTIRYGADAETLWTANHNGDANSADEAEALGIDSVGHIYVAGSSRNTGTNVDVVTVKYDGVGETLWARRWTGTGGNDEDKATCLVVDASQSVYVGGYTEGWGTGRDFALVKYSRHGDTLWTRRYNGSGDDDDEVVGIGTDARGRVYVCGYSGGDGTFADYLVICYSPLGDSLWARRWDYGGYGNWATALVVDGDGNSYITGYGFGPATQYDFHTISLGPDGTPRWQTRYSGYANDWDQPVGIGLDADRNVYVAGFSMSNSQDFEYVTIKYVQAPGVEETPSAEVRTTNRGPTIVRGVLRLPASLITHHSSLITSDGRKVMDLKPGPNDASRLAPGIYFLQSIDGSRLSAFGMQKIIVTR</sequence>
<dbReference type="PANTHER" id="PTHR42754:SF1">
    <property type="entry name" value="LIPOPROTEIN"/>
    <property type="match status" value="1"/>
</dbReference>
<dbReference type="AlphaFoldDB" id="A0A937XFP3"/>
<protein>
    <recommendedName>
        <fullName evidence="3">T9SS type A sorting domain-containing protein</fullName>
    </recommendedName>
</protein>
<dbReference type="SUPFAM" id="SSF101898">
    <property type="entry name" value="NHL repeat"/>
    <property type="match status" value="2"/>
</dbReference>